<evidence type="ECO:0000313" key="1">
    <source>
        <dbReference type="EMBL" id="KAJ1090128.1"/>
    </source>
</evidence>
<dbReference type="Proteomes" id="UP001066276">
    <property type="component" value="Chromosome 11"/>
</dbReference>
<protein>
    <submittedName>
        <fullName evidence="1">Uncharacterized protein</fullName>
    </submittedName>
</protein>
<gene>
    <name evidence="1" type="ORF">NDU88_003265</name>
</gene>
<accession>A0AAV7LGH1</accession>
<keyword evidence="2" id="KW-1185">Reference proteome</keyword>
<name>A0AAV7LGH1_PLEWA</name>
<evidence type="ECO:0000313" key="2">
    <source>
        <dbReference type="Proteomes" id="UP001066276"/>
    </source>
</evidence>
<proteinExistence type="predicted"/>
<organism evidence="1 2">
    <name type="scientific">Pleurodeles waltl</name>
    <name type="common">Iberian ribbed newt</name>
    <dbReference type="NCBI Taxonomy" id="8319"/>
    <lineage>
        <taxon>Eukaryota</taxon>
        <taxon>Metazoa</taxon>
        <taxon>Chordata</taxon>
        <taxon>Craniata</taxon>
        <taxon>Vertebrata</taxon>
        <taxon>Euteleostomi</taxon>
        <taxon>Amphibia</taxon>
        <taxon>Batrachia</taxon>
        <taxon>Caudata</taxon>
        <taxon>Salamandroidea</taxon>
        <taxon>Salamandridae</taxon>
        <taxon>Pleurodelinae</taxon>
        <taxon>Pleurodeles</taxon>
    </lineage>
</organism>
<comment type="caution">
    <text evidence="1">The sequence shown here is derived from an EMBL/GenBank/DDBJ whole genome shotgun (WGS) entry which is preliminary data.</text>
</comment>
<reference evidence="1" key="1">
    <citation type="journal article" date="2022" name="bioRxiv">
        <title>Sequencing and chromosome-scale assembly of the giantPleurodeles waltlgenome.</title>
        <authorList>
            <person name="Brown T."/>
            <person name="Elewa A."/>
            <person name="Iarovenko S."/>
            <person name="Subramanian E."/>
            <person name="Araus A.J."/>
            <person name="Petzold A."/>
            <person name="Susuki M."/>
            <person name="Suzuki K.-i.T."/>
            <person name="Hayashi T."/>
            <person name="Toyoda A."/>
            <person name="Oliveira C."/>
            <person name="Osipova E."/>
            <person name="Leigh N.D."/>
            <person name="Simon A."/>
            <person name="Yun M.H."/>
        </authorList>
    </citation>
    <scope>NUCLEOTIDE SEQUENCE</scope>
    <source>
        <strain evidence="1">20211129_DDA</strain>
        <tissue evidence="1">Liver</tissue>
    </source>
</reference>
<dbReference type="EMBL" id="JANPWB010000015">
    <property type="protein sequence ID" value="KAJ1090128.1"/>
    <property type="molecule type" value="Genomic_DNA"/>
</dbReference>
<dbReference type="AlphaFoldDB" id="A0AAV7LGH1"/>
<sequence>MTYSRAGPLGRDAPLRAAAFRTAAGGAVRVGPHVLGRRQLGGVLFALSVARDSTGGVSVYGGEAMRNRVVLHSLGMQV</sequence>